<protein>
    <submittedName>
        <fullName evidence="1">Uncharacterized protein</fullName>
    </submittedName>
</protein>
<dbReference type="RefSeq" id="WP_139234170.1">
    <property type="nucleotide sequence ID" value="NZ_FOTK01000027.1"/>
</dbReference>
<name>A0A1I4Q132_9HYPH</name>
<accession>A0A1I4Q132</accession>
<dbReference type="EMBL" id="FOTK01000027">
    <property type="protein sequence ID" value="SFM33781.1"/>
    <property type="molecule type" value="Genomic_DNA"/>
</dbReference>
<proteinExistence type="predicted"/>
<sequence>MPNDARSAACAETSGPRLQRVAQALDVPVEAFYGSAPFDPVTAGAAELLRIWHTIRDPQTREDLLLAARGFADREADACLAAE</sequence>
<dbReference type="AlphaFoldDB" id="A0A1I4Q132"/>
<organism evidence="1 2">
    <name type="scientific">Methylobacterium pseudosasicola</name>
    <dbReference type="NCBI Taxonomy" id="582667"/>
    <lineage>
        <taxon>Bacteria</taxon>
        <taxon>Pseudomonadati</taxon>
        <taxon>Pseudomonadota</taxon>
        <taxon>Alphaproteobacteria</taxon>
        <taxon>Hyphomicrobiales</taxon>
        <taxon>Methylobacteriaceae</taxon>
        <taxon>Methylobacterium</taxon>
    </lineage>
</organism>
<dbReference type="Proteomes" id="UP000199048">
    <property type="component" value="Unassembled WGS sequence"/>
</dbReference>
<keyword evidence="2" id="KW-1185">Reference proteome</keyword>
<evidence type="ECO:0000313" key="1">
    <source>
        <dbReference type="EMBL" id="SFM33781.1"/>
    </source>
</evidence>
<evidence type="ECO:0000313" key="2">
    <source>
        <dbReference type="Proteomes" id="UP000199048"/>
    </source>
</evidence>
<dbReference type="OrthoDB" id="7996692at2"/>
<gene>
    <name evidence="1" type="ORF">SAMN05192568_102778</name>
</gene>
<reference evidence="2" key="1">
    <citation type="submission" date="2016-10" db="EMBL/GenBank/DDBJ databases">
        <authorList>
            <person name="Varghese N."/>
            <person name="Submissions S."/>
        </authorList>
    </citation>
    <scope>NUCLEOTIDE SEQUENCE [LARGE SCALE GENOMIC DNA]</scope>
    <source>
        <strain evidence="2">BL36</strain>
    </source>
</reference>